<reference evidence="1" key="1">
    <citation type="journal article" date="2022" name="bioRxiv">
        <title>Sequencing and chromosome-scale assembly of the giantPleurodeles waltlgenome.</title>
        <authorList>
            <person name="Brown T."/>
            <person name="Elewa A."/>
            <person name="Iarovenko S."/>
            <person name="Subramanian E."/>
            <person name="Araus A.J."/>
            <person name="Petzold A."/>
            <person name="Susuki M."/>
            <person name="Suzuki K.-i.T."/>
            <person name="Hayashi T."/>
            <person name="Toyoda A."/>
            <person name="Oliveira C."/>
            <person name="Osipova E."/>
            <person name="Leigh N.D."/>
            <person name="Simon A."/>
            <person name="Yun M.H."/>
        </authorList>
    </citation>
    <scope>NUCLEOTIDE SEQUENCE</scope>
    <source>
        <strain evidence="1">20211129_DDA</strain>
        <tissue evidence="1">Liver</tissue>
    </source>
</reference>
<name>A0AAV7UD22_PLEWA</name>
<keyword evidence="2" id="KW-1185">Reference proteome</keyword>
<sequence>MLLPTQVLLGFSHLFYLKMRCHRECGHADDYDSYLAVKLLGRLLDNRLQWAETEYMCDRDGSGASLEDEGTGWGGAVDFTGGRTVAALVASGSDLACVPRRPRGERGLE</sequence>
<accession>A0AAV7UD22</accession>
<organism evidence="1 2">
    <name type="scientific">Pleurodeles waltl</name>
    <name type="common">Iberian ribbed newt</name>
    <dbReference type="NCBI Taxonomy" id="8319"/>
    <lineage>
        <taxon>Eukaryota</taxon>
        <taxon>Metazoa</taxon>
        <taxon>Chordata</taxon>
        <taxon>Craniata</taxon>
        <taxon>Vertebrata</taxon>
        <taxon>Euteleostomi</taxon>
        <taxon>Amphibia</taxon>
        <taxon>Batrachia</taxon>
        <taxon>Caudata</taxon>
        <taxon>Salamandroidea</taxon>
        <taxon>Salamandridae</taxon>
        <taxon>Pleurodelinae</taxon>
        <taxon>Pleurodeles</taxon>
    </lineage>
</organism>
<proteinExistence type="predicted"/>
<dbReference type="AlphaFoldDB" id="A0AAV7UD22"/>
<protein>
    <submittedName>
        <fullName evidence="1">Uncharacterized protein</fullName>
    </submittedName>
</protein>
<dbReference type="EMBL" id="JANPWB010000005">
    <property type="protein sequence ID" value="KAJ1185889.1"/>
    <property type="molecule type" value="Genomic_DNA"/>
</dbReference>
<comment type="caution">
    <text evidence="1">The sequence shown here is derived from an EMBL/GenBank/DDBJ whole genome shotgun (WGS) entry which is preliminary data.</text>
</comment>
<evidence type="ECO:0000313" key="2">
    <source>
        <dbReference type="Proteomes" id="UP001066276"/>
    </source>
</evidence>
<dbReference type="Proteomes" id="UP001066276">
    <property type="component" value="Chromosome 3_1"/>
</dbReference>
<evidence type="ECO:0000313" key="1">
    <source>
        <dbReference type="EMBL" id="KAJ1185889.1"/>
    </source>
</evidence>
<gene>
    <name evidence="1" type="ORF">NDU88_002675</name>
</gene>